<feature type="compositionally biased region" description="Pro residues" evidence="1">
    <location>
        <begin position="147"/>
        <end position="161"/>
    </location>
</feature>
<evidence type="ECO:0000313" key="2">
    <source>
        <dbReference type="EMBL" id="KAK4453413.1"/>
    </source>
</evidence>
<comment type="caution">
    <text evidence="2">The sequence shown here is derived from an EMBL/GenBank/DDBJ whole genome shotgun (WGS) entry which is preliminary data.</text>
</comment>
<dbReference type="EMBL" id="MU865920">
    <property type="protein sequence ID" value="KAK4453413.1"/>
    <property type="molecule type" value="Genomic_DNA"/>
</dbReference>
<dbReference type="Proteomes" id="UP001321760">
    <property type="component" value="Unassembled WGS sequence"/>
</dbReference>
<reference evidence="2" key="2">
    <citation type="submission" date="2023-05" db="EMBL/GenBank/DDBJ databases">
        <authorList>
            <consortium name="Lawrence Berkeley National Laboratory"/>
            <person name="Steindorff A."/>
            <person name="Hensen N."/>
            <person name="Bonometti L."/>
            <person name="Westerberg I."/>
            <person name="Brannstrom I.O."/>
            <person name="Guillou S."/>
            <person name="Cros-Aarteil S."/>
            <person name="Calhoun S."/>
            <person name="Haridas S."/>
            <person name="Kuo A."/>
            <person name="Mondo S."/>
            <person name="Pangilinan J."/>
            <person name="Riley R."/>
            <person name="Labutti K."/>
            <person name="Andreopoulos B."/>
            <person name="Lipzen A."/>
            <person name="Chen C."/>
            <person name="Yanf M."/>
            <person name="Daum C."/>
            <person name="Ng V."/>
            <person name="Clum A."/>
            <person name="Ohm R."/>
            <person name="Martin F."/>
            <person name="Silar P."/>
            <person name="Natvig D."/>
            <person name="Lalanne C."/>
            <person name="Gautier V."/>
            <person name="Ament-Velasquez S.L."/>
            <person name="Kruys A."/>
            <person name="Hutchinson M.I."/>
            <person name="Powell A.J."/>
            <person name="Barry K."/>
            <person name="Miller A.N."/>
            <person name="Grigoriev I.V."/>
            <person name="Debuchy R."/>
            <person name="Gladieux P."/>
            <person name="Thoren M.H."/>
            <person name="Johannesson H."/>
        </authorList>
    </citation>
    <scope>NUCLEOTIDE SEQUENCE</scope>
    <source>
        <strain evidence="2">PSN243</strain>
    </source>
</reference>
<accession>A0AAV9GXJ2</accession>
<evidence type="ECO:0000256" key="1">
    <source>
        <dbReference type="SAM" id="MobiDB-lite"/>
    </source>
</evidence>
<organism evidence="2 3">
    <name type="scientific">Podospora aff. communis PSN243</name>
    <dbReference type="NCBI Taxonomy" id="3040156"/>
    <lineage>
        <taxon>Eukaryota</taxon>
        <taxon>Fungi</taxon>
        <taxon>Dikarya</taxon>
        <taxon>Ascomycota</taxon>
        <taxon>Pezizomycotina</taxon>
        <taxon>Sordariomycetes</taxon>
        <taxon>Sordariomycetidae</taxon>
        <taxon>Sordariales</taxon>
        <taxon>Podosporaceae</taxon>
        <taxon>Podospora</taxon>
    </lineage>
</organism>
<protein>
    <submittedName>
        <fullName evidence="2">Uncharacterized protein</fullName>
    </submittedName>
</protein>
<reference evidence="2" key="1">
    <citation type="journal article" date="2023" name="Mol. Phylogenet. Evol.">
        <title>Genome-scale phylogeny and comparative genomics of the fungal order Sordariales.</title>
        <authorList>
            <person name="Hensen N."/>
            <person name="Bonometti L."/>
            <person name="Westerberg I."/>
            <person name="Brannstrom I.O."/>
            <person name="Guillou S."/>
            <person name="Cros-Aarteil S."/>
            <person name="Calhoun S."/>
            <person name="Haridas S."/>
            <person name="Kuo A."/>
            <person name="Mondo S."/>
            <person name="Pangilinan J."/>
            <person name="Riley R."/>
            <person name="LaButti K."/>
            <person name="Andreopoulos B."/>
            <person name="Lipzen A."/>
            <person name="Chen C."/>
            <person name="Yan M."/>
            <person name="Daum C."/>
            <person name="Ng V."/>
            <person name="Clum A."/>
            <person name="Steindorff A."/>
            <person name="Ohm R.A."/>
            <person name="Martin F."/>
            <person name="Silar P."/>
            <person name="Natvig D.O."/>
            <person name="Lalanne C."/>
            <person name="Gautier V."/>
            <person name="Ament-Velasquez S.L."/>
            <person name="Kruys A."/>
            <person name="Hutchinson M.I."/>
            <person name="Powell A.J."/>
            <person name="Barry K."/>
            <person name="Miller A.N."/>
            <person name="Grigoriev I.V."/>
            <person name="Debuchy R."/>
            <person name="Gladieux P."/>
            <person name="Hiltunen Thoren M."/>
            <person name="Johannesson H."/>
        </authorList>
    </citation>
    <scope>NUCLEOTIDE SEQUENCE</scope>
    <source>
        <strain evidence="2">PSN243</strain>
    </source>
</reference>
<feature type="region of interest" description="Disordered" evidence="1">
    <location>
        <begin position="100"/>
        <end position="207"/>
    </location>
</feature>
<evidence type="ECO:0000313" key="3">
    <source>
        <dbReference type="Proteomes" id="UP001321760"/>
    </source>
</evidence>
<feature type="compositionally biased region" description="Polar residues" evidence="1">
    <location>
        <begin position="171"/>
        <end position="180"/>
    </location>
</feature>
<gene>
    <name evidence="2" type="ORF">QBC34DRAFT_205065</name>
</gene>
<proteinExistence type="predicted"/>
<dbReference type="AlphaFoldDB" id="A0AAV9GXJ2"/>
<feature type="compositionally biased region" description="Polar residues" evidence="1">
    <location>
        <begin position="100"/>
        <end position="113"/>
    </location>
</feature>
<keyword evidence="3" id="KW-1185">Reference proteome</keyword>
<name>A0AAV9GXJ2_9PEZI</name>
<sequence>MIPWMIAASHMRRAHCSAATLISTISRPNHGETHCICPSTSSMYLVGPWIGLRRDGICICLKNEPSSITMSTHHLQPTTHSRACCHRDMLLTELQYSTTPQLTSSFNSRQDPNTRPKGQRGSGDTLLHHPPRNPPAFKPSQYGSDPSPSPRPQPHQQPRPPQSKSSRHQSAQNKTPQGPSHSAHLPNSPIGCSRLHIQDGDPSHHPIRQLLASKGSSYTLALAPSA</sequence>